<dbReference type="CDD" id="cd00086">
    <property type="entry name" value="homeodomain"/>
    <property type="match status" value="1"/>
</dbReference>
<evidence type="ECO:0000313" key="14">
    <source>
        <dbReference type="Proteomes" id="UP000298416"/>
    </source>
</evidence>
<name>A0A8X8W7N6_SALSN</name>
<keyword evidence="6 8" id="KW-0539">Nucleus</keyword>
<dbReference type="EMBL" id="PNBA02000020">
    <property type="protein sequence ID" value="KAG6389797.1"/>
    <property type="molecule type" value="Genomic_DNA"/>
</dbReference>
<keyword evidence="14" id="KW-1185">Reference proteome</keyword>
<dbReference type="GO" id="GO:0043565">
    <property type="term" value="F:sequence-specific DNA binding"/>
    <property type="evidence" value="ECO:0007669"/>
    <property type="project" value="InterPro"/>
</dbReference>
<comment type="subcellular location">
    <subcellularLocation>
        <location evidence="1 8 9">Nucleus</location>
    </subcellularLocation>
</comment>
<evidence type="ECO:0000313" key="13">
    <source>
        <dbReference type="EMBL" id="KAG6389797.1"/>
    </source>
</evidence>
<dbReference type="OrthoDB" id="6159439at2759"/>
<proteinExistence type="inferred from homology"/>
<dbReference type="Proteomes" id="UP000298416">
    <property type="component" value="Unassembled WGS sequence"/>
</dbReference>
<dbReference type="InterPro" id="IPR009057">
    <property type="entry name" value="Homeodomain-like_sf"/>
</dbReference>
<dbReference type="GO" id="GO:0000981">
    <property type="term" value="F:DNA-binding transcription factor activity, RNA polymerase II-specific"/>
    <property type="evidence" value="ECO:0007669"/>
    <property type="project" value="UniProtKB-UniRule"/>
</dbReference>
<dbReference type="SUPFAM" id="SSF46689">
    <property type="entry name" value="Homeodomain-like"/>
    <property type="match status" value="1"/>
</dbReference>
<evidence type="ECO:0000256" key="3">
    <source>
        <dbReference type="ARBA" id="ARBA00023125"/>
    </source>
</evidence>
<dbReference type="GO" id="GO:0045893">
    <property type="term" value="P:positive regulation of DNA-templated transcription"/>
    <property type="evidence" value="ECO:0007669"/>
    <property type="project" value="TreeGrafter"/>
</dbReference>
<evidence type="ECO:0000256" key="5">
    <source>
        <dbReference type="ARBA" id="ARBA00023163"/>
    </source>
</evidence>
<evidence type="ECO:0000256" key="9">
    <source>
        <dbReference type="RuleBase" id="RU000682"/>
    </source>
</evidence>
<keyword evidence="3 8" id="KW-0238">DNA-binding</keyword>
<dbReference type="Gene3D" id="1.10.10.60">
    <property type="entry name" value="Homeodomain-like"/>
    <property type="match status" value="1"/>
</dbReference>
<evidence type="ECO:0000256" key="2">
    <source>
        <dbReference type="ARBA" id="ARBA00023015"/>
    </source>
</evidence>
<accession>A0A8X8W7N6</accession>
<dbReference type="Pfam" id="PF00046">
    <property type="entry name" value="Homeodomain"/>
    <property type="match status" value="1"/>
</dbReference>
<dbReference type="SMART" id="SM00389">
    <property type="entry name" value="HOX"/>
    <property type="match status" value="1"/>
</dbReference>
<evidence type="ECO:0000256" key="8">
    <source>
        <dbReference type="PROSITE-ProRule" id="PRU00108"/>
    </source>
</evidence>
<dbReference type="InterPro" id="IPR045224">
    <property type="entry name" value="HDZip_class_I_plant"/>
</dbReference>
<comment type="function">
    <text evidence="10">Transcription factor.</text>
</comment>
<dbReference type="Pfam" id="PF02183">
    <property type="entry name" value="HALZ"/>
    <property type="match status" value="1"/>
</dbReference>
<gene>
    <name evidence="13" type="ORF">SASPL_151271</name>
</gene>
<reference evidence="13" key="2">
    <citation type="submission" date="2020-08" db="EMBL/GenBank/DDBJ databases">
        <title>Plant Genome Project.</title>
        <authorList>
            <person name="Zhang R.-G."/>
        </authorList>
    </citation>
    <scope>NUCLEOTIDE SEQUENCE</scope>
    <source>
        <strain evidence="13">Huo1</strain>
        <tissue evidence="13">Leaf</tissue>
    </source>
</reference>
<keyword evidence="2 10" id="KW-0805">Transcription regulation</keyword>
<evidence type="ECO:0000256" key="7">
    <source>
        <dbReference type="ARBA" id="ARBA00025748"/>
    </source>
</evidence>
<comment type="similarity">
    <text evidence="7 10">Belongs to the HD-ZIP homeobox family. Class I subfamily.</text>
</comment>
<feature type="compositionally biased region" description="Basic residues" evidence="11">
    <location>
        <begin position="11"/>
        <end position="20"/>
    </location>
</feature>
<evidence type="ECO:0000256" key="10">
    <source>
        <dbReference type="RuleBase" id="RU369038"/>
    </source>
</evidence>
<dbReference type="PANTHER" id="PTHR24326:SF122">
    <property type="entry name" value="HOMEOBOX-LEUCINE ZIPPER PROTEIN HOX6"/>
    <property type="match status" value="1"/>
</dbReference>
<feature type="compositionally biased region" description="Polar residues" evidence="11">
    <location>
        <begin position="1"/>
        <end position="10"/>
    </location>
</feature>
<comment type="caution">
    <text evidence="13">The sequence shown here is derived from an EMBL/GenBank/DDBJ whole genome shotgun (WGS) entry which is preliminary data.</text>
</comment>
<feature type="domain" description="Homeobox" evidence="12">
    <location>
        <begin position="12"/>
        <end position="72"/>
    </location>
</feature>
<dbReference type="AlphaFoldDB" id="A0A8X8W7N6"/>
<dbReference type="PROSITE" id="PS50071">
    <property type="entry name" value="HOMEOBOX_2"/>
    <property type="match status" value="1"/>
</dbReference>
<keyword evidence="5 10" id="KW-0804">Transcription</keyword>
<dbReference type="PROSITE" id="PS00027">
    <property type="entry name" value="HOMEOBOX_1"/>
    <property type="match status" value="1"/>
</dbReference>
<dbReference type="GO" id="GO:0005634">
    <property type="term" value="C:nucleus"/>
    <property type="evidence" value="ECO:0007669"/>
    <property type="project" value="UniProtKB-SubCell"/>
</dbReference>
<dbReference type="PANTHER" id="PTHR24326">
    <property type="entry name" value="HOMEOBOX-LEUCINE ZIPPER PROTEIN"/>
    <property type="match status" value="1"/>
</dbReference>
<evidence type="ECO:0000256" key="6">
    <source>
        <dbReference type="ARBA" id="ARBA00023242"/>
    </source>
</evidence>
<dbReference type="InterPro" id="IPR017970">
    <property type="entry name" value="Homeobox_CS"/>
</dbReference>
<evidence type="ECO:0000256" key="4">
    <source>
        <dbReference type="ARBA" id="ARBA00023155"/>
    </source>
</evidence>
<sequence length="157" mass="18830">MESSQQTPTKNKIKNQHPKRFTNEQIKALESIFEQETKLEPTKKMQIARELSLHPRQVAIWFQNKRARWKSKRIEQEFTKLKSSYNSLSIMFDDLKKEKHSLQIQLQELNDRLKKNRDGDVGVNDDDDRIITSCYGENEDREFIFDELSEIPNWWES</sequence>
<dbReference type="InterPro" id="IPR003106">
    <property type="entry name" value="Leu_zip_homeo"/>
</dbReference>
<reference evidence="13" key="1">
    <citation type="submission" date="2018-01" db="EMBL/GenBank/DDBJ databases">
        <authorList>
            <person name="Mao J.F."/>
        </authorList>
    </citation>
    <scope>NUCLEOTIDE SEQUENCE</scope>
    <source>
        <strain evidence="13">Huo1</strain>
        <tissue evidence="13">Leaf</tissue>
    </source>
</reference>
<organism evidence="13">
    <name type="scientific">Salvia splendens</name>
    <name type="common">Scarlet sage</name>
    <dbReference type="NCBI Taxonomy" id="180675"/>
    <lineage>
        <taxon>Eukaryota</taxon>
        <taxon>Viridiplantae</taxon>
        <taxon>Streptophyta</taxon>
        <taxon>Embryophyta</taxon>
        <taxon>Tracheophyta</taxon>
        <taxon>Spermatophyta</taxon>
        <taxon>Magnoliopsida</taxon>
        <taxon>eudicotyledons</taxon>
        <taxon>Gunneridae</taxon>
        <taxon>Pentapetalae</taxon>
        <taxon>asterids</taxon>
        <taxon>lamiids</taxon>
        <taxon>Lamiales</taxon>
        <taxon>Lamiaceae</taxon>
        <taxon>Nepetoideae</taxon>
        <taxon>Mentheae</taxon>
        <taxon>Salviinae</taxon>
        <taxon>Salvia</taxon>
        <taxon>Salvia subgen. Calosphace</taxon>
        <taxon>core Calosphace</taxon>
    </lineage>
</organism>
<feature type="DNA-binding region" description="Homeobox" evidence="8">
    <location>
        <begin position="14"/>
        <end position="73"/>
    </location>
</feature>
<keyword evidence="4 8" id="KW-0371">Homeobox</keyword>
<dbReference type="InterPro" id="IPR001356">
    <property type="entry name" value="HD"/>
</dbReference>
<protein>
    <recommendedName>
        <fullName evidence="10">Homeobox-leucine zipper protein</fullName>
    </recommendedName>
    <alternativeName>
        <fullName evidence="10">HD-ZIP protein</fullName>
    </alternativeName>
    <alternativeName>
        <fullName evidence="10">Homeodomain transcription factor</fullName>
    </alternativeName>
</protein>
<feature type="region of interest" description="Disordered" evidence="11">
    <location>
        <begin position="1"/>
        <end position="21"/>
    </location>
</feature>
<evidence type="ECO:0000256" key="1">
    <source>
        <dbReference type="ARBA" id="ARBA00004123"/>
    </source>
</evidence>
<evidence type="ECO:0000256" key="11">
    <source>
        <dbReference type="SAM" id="MobiDB-lite"/>
    </source>
</evidence>
<evidence type="ECO:0000259" key="12">
    <source>
        <dbReference type="PROSITE" id="PS50071"/>
    </source>
</evidence>